<dbReference type="AlphaFoldDB" id="A0A8K0UUT1"/>
<protein>
    <submittedName>
        <fullName evidence="1">Uncharacterized protein</fullName>
    </submittedName>
</protein>
<accession>A0A8K0UUT1</accession>
<dbReference type="Proteomes" id="UP000813824">
    <property type="component" value="Unassembled WGS sequence"/>
</dbReference>
<dbReference type="EMBL" id="JAEVFJ010000008">
    <property type="protein sequence ID" value="KAH8103068.1"/>
    <property type="molecule type" value="Genomic_DNA"/>
</dbReference>
<dbReference type="OrthoDB" id="3266140at2759"/>
<reference evidence="1" key="1">
    <citation type="journal article" date="2021" name="New Phytol.">
        <title>Evolutionary innovations through gain and loss of genes in the ectomycorrhizal Boletales.</title>
        <authorList>
            <person name="Wu G."/>
            <person name="Miyauchi S."/>
            <person name="Morin E."/>
            <person name="Kuo A."/>
            <person name="Drula E."/>
            <person name="Varga T."/>
            <person name="Kohler A."/>
            <person name="Feng B."/>
            <person name="Cao Y."/>
            <person name="Lipzen A."/>
            <person name="Daum C."/>
            <person name="Hundley H."/>
            <person name="Pangilinan J."/>
            <person name="Johnson J."/>
            <person name="Barry K."/>
            <person name="LaButti K."/>
            <person name="Ng V."/>
            <person name="Ahrendt S."/>
            <person name="Min B."/>
            <person name="Choi I.G."/>
            <person name="Park H."/>
            <person name="Plett J.M."/>
            <person name="Magnuson J."/>
            <person name="Spatafora J.W."/>
            <person name="Nagy L.G."/>
            <person name="Henrissat B."/>
            <person name="Grigoriev I.V."/>
            <person name="Yang Z.L."/>
            <person name="Xu J."/>
            <person name="Martin F.M."/>
        </authorList>
    </citation>
    <scope>NUCLEOTIDE SEQUENCE</scope>
    <source>
        <strain evidence="1">KKN 215</strain>
    </source>
</reference>
<gene>
    <name evidence="1" type="ORF">BXZ70DRAFT_1063135</name>
</gene>
<evidence type="ECO:0000313" key="2">
    <source>
        <dbReference type="Proteomes" id="UP000813824"/>
    </source>
</evidence>
<sequence>MQVHSLVYKGLLTAMNDPHTPAVSSISSTHDHTTSSSLHLLYFPCFIPSPMMRTFTLISSVAVFILGTQVLAAPMELHSIAKRASACSTSVRGPSNKDCLENNQGTNITLTGHSTISSVNVTSIPSGSTCNQLVEIQVLHEVLQSTKFCNLANHMRDAKKGLSTDKILKPLTDILNSHENLNFVDNAVEKKKKDVVEKAMKGKSQSSEDLTKAVGNYLQLTNGTSSDIAKKLDDKLADVVKDAEGIISGMDTKSAANRLKKNNLQAAVDLAKKSTTPVTDAWKKVLSFAPHS</sequence>
<evidence type="ECO:0000313" key="1">
    <source>
        <dbReference type="EMBL" id="KAH8103068.1"/>
    </source>
</evidence>
<name>A0A8K0UUT1_9AGAR</name>
<comment type="caution">
    <text evidence="1">The sequence shown here is derived from an EMBL/GenBank/DDBJ whole genome shotgun (WGS) entry which is preliminary data.</text>
</comment>
<keyword evidence="2" id="KW-1185">Reference proteome</keyword>
<organism evidence="1 2">
    <name type="scientific">Cristinia sonorae</name>
    <dbReference type="NCBI Taxonomy" id="1940300"/>
    <lineage>
        <taxon>Eukaryota</taxon>
        <taxon>Fungi</taxon>
        <taxon>Dikarya</taxon>
        <taxon>Basidiomycota</taxon>
        <taxon>Agaricomycotina</taxon>
        <taxon>Agaricomycetes</taxon>
        <taxon>Agaricomycetidae</taxon>
        <taxon>Agaricales</taxon>
        <taxon>Pleurotineae</taxon>
        <taxon>Stephanosporaceae</taxon>
        <taxon>Cristinia</taxon>
    </lineage>
</organism>
<proteinExistence type="predicted"/>